<protein>
    <submittedName>
        <fullName evidence="1">Uncharacterized protein</fullName>
    </submittedName>
</protein>
<feature type="non-terminal residue" evidence="1">
    <location>
        <position position="1"/>
    </location>
</feature>
<dbReference type="EMBL" id="GBEZ01009920">
    <property type="protein sequence ID" value="JAC75703.1"/>
    <property type="molecule type" value="Transcribed_RNA"/>
</dbReference>
<name>A0A061RUS5_9CHLO</name>
<reference evidence="1" key="1">
    <citation type="submission" date="2014-05" db="EMBL/GenBank/DDBJ databases">
        <title>The transcriptome of the halophilic microalga Tetraselmis sp. GSL018 isolated from the Great Salt Lake, Utah.</title>
        <authorList>
            <person name="Jinkerson R.E."/>
            <person name="D'Adamo S."/>
            <person name="Posewitz M.C."/>
        </authorList>
    </citation>
    <scope>NUCLEOTIDE SEQUENCE</scope>
    <source>
        <strain evidence="1">GSL018</strain>
    </source>
</reference>
<proteinExistence type="predicted"/>
<accession>A0A061RUS5</accession>
<organism evidence="1">
    <name type="scientific">Tetraselmis sp. GSL018</name>
    <dbReference type="NCBI Taxonomy" id="582737"/>
    <lineage>
        <taxon>Eukaryota</taxon>
        <taxon>Viridiplantae</taxon>
        <taxon>Chlorophyta</taxon>
        <taxon>core chlorophytes</taxon>
        <taxon>Chlorodendrophyceae</taxon>
        <taxon>Chlorodendrales</taxon>
        <taxon>Chlorodendraceae</taxon>
        <taxon>Tetraselmis</taxon>
    </lineage>
</organism>
<gene>
    <name evidence="1" type="ORF">TSPGSL018_22299</name>
</gene>
<sequence length="47" mass="5636">QFCITKVQVGVQYVKRTLTIRKARPNHSKSVPNCWHRQCESEKQYRC</sequence>
<dbReference type="AlphaFoldDB" id="A0A061RUS5"/>
<evidence type="ECO:0000313" key="1">
    <source>
        <dbReference type="EMBL" id="JAC75703.1"/>
    </source>
</evidence>